<dbReference type="AlphaFoldDB" id="A0A813Q2J5"/>
<keyword evidence="5" id="KW-1185">Reference proteome</keyword>
<evidence type="ECO:0000313" key="5">
    <source>
        <dbReference type="Proteomes" id="UP000663829"/>
    </source>
</evidence>
<evidence type="ECO:0000313" key="3">
    <source>
        <dbReference type="EMBL" id="CAF3541511.1"/>
    </source>
</evidence>
<evidence type="ECO:0000313" key="2">
    <source>
        <dbReference type="EMBL" id="CAF1370366.1"/>
    </source>
</evidence>
<dbReference type="Proteomes" id="UP000681722">
    <property type="component" value="Unassembled WGS sequence"/>
</dbReference>
<evidence type="ECO:0000313" key="1">
    <source>
        <dbReference type="EMBL" id="CAF0760678.1"/>
    </source>
</evidence>
<proteinExistence type="predicted"/>
<reference evidence="1" key="1">
    <citation type="submission" date="2021-02" db="EMBL/GenBank/DDBJ databases">
        <authorList>
            <person name="Nowell W R."/>
        </authorList>
    </citation>
    <scope>NUCLEOTIDE SEQUENCE</scope>
</reference>
<dbReference type="Proteomes" id="UP000677228">
    <property type="component" value="Unassembled WGS sequence"/>
</dbReference>
<comment type="caution">
    <text evidence="1">The sequence shown here is derived from an EMBL/GenBank/DDBJ whole genome shotgun (WGS) entry which is preliminary data.</text>
</comment>
<sequence>MLYACRLIDLGVENPLICLNPLEHPFQHQPNMTANHVVLKCLPSDSPCEEESNDATEFYVNEFGKLVEQIAATKYGDKNKTNEIDQLILSSTYCFKNISPSGSGGAMAMLKIL</sequence>
<accession>A0A813Q2J5</accession>
<dbReference type="Proteomes" id="UP000682733">
    <property type="component" value="Unassembled WGS sequence"/>
</dbReference>
<protein>
    <submittedName>
        <fullName evidence="1">Uncharacterized protein</fullName>
    </submittedName>
</protein>
<dbReference type="EMBL" id="CAJOBA010045636">
    <property type="protein sequence ID" value="CAF4179511.1"/>
    <property type="molecule type" value="Genomic_DNA"/>
</dbReference>
<dbReference type="Proteomes" id="UP000663829">
    <property type="component" value="Unassembled WGS sequence"/>
</dbReference>
<evidence type="ECO:0000313" key="4">
    <source>
        <dbReference type="EMBL" id="CAF4179511.1"/>
    </source>
</evidence>
<dbReference type="EMBL" id="CAJOBC010000126">
    <property type="protein sequence ID" value="CAF3541511.1"/>
    <property type="molecule type" value="Genomic_DNA"/>
</dbReference>
<dbReference type="EMBL" id="CAJNOK010023972">
    <property type="protein sequence ID" value="CAF1370366.1"/>
    <property type="molecule type" value="Genomic_DNA"/>
</dbReference>
<name>A0A813Q2J5_9BILA</name>
<organism evidence="1 5">
    <name type="scientific">Didymodactylos carnosus</name>
    <dbReference type="NCBI Taxonomy" id="1234261"/>
    <lineage>
        <taxon>Eukaryota</taxon>
        <taxon>Metazoa</taxon>
        <taxon>Spiralia</taxon>
        <taxon>Gnathifera</taxon>
        <taxon>Rotifera</taxon>
        <taxon>Eurotatoria</taxon>
        <taxon>Bdelloidea</taxon>
        <taxon>Philodinida</taxon>
        <taxon>Philodinidae</taxon>
        <taxon>Didymodactylos</taxon>
    </lineage>
</organism>
<dbReference type="EMBL" id="CAJNOQ010000126">
    <property type="protein sequence ID" value="CAF0760678.1"/>
    <property type="molecule type" value="Genomic_DNA"/>
</dbReference>
<gene>
    <name evidence="1" type="ORF">GPM918_LOCUS1366</name>
    <name evidence="2" type="ORF">OVA965_LOCUS31645</name>
    <name evidence="3" type="ORF">SRO942_LOCUS1366</name>
    <name evidence="4" type="ORF">TMI583_LOCUS32477</name>
</gene>